<keyword evidence="2" id="KW-0812">Transmembrane</keyword>
<comment type="caution">
    <text evidence="4">The sequence shown here is derived from an EMBL/GenBank/DDBJ whole genome shotgun (WGS) entry which is preliminary data.</text>
</comment>
<reference evidence="4" key="1">
    <citation type="submission" date="2020-07" db="EMBL/GenBank/DDBJ databases">
        <title>Huge and variable diversity of episymbiotic CPR bacteria and DPANN archaea in groundwater ecosystems.</title>
        <authorList>
            <person name="He C.Y."/>
            <person name="Keren R."/>
            <person name="Whittaker M."/>
            <person name="Farag I.F."/>
            <person name="Doudna J."/>
            <person name="Cate J.H.D."/>
            <person name="Banfield J.F."/>
        </authorList>
    </citation>
    <scope>NUCLEOTIDE SEQUENCE</scope>
    <source>
        <strain evidence="4">NC_groundwater_1586_Pr3_B-0.1um_66_15</strain>
    </source>
</reference>
<keyword evidence="2" id="KW-0472">Membrane</keyword>
<evidence type="ECO:0000256" key="2">
    <source>
        <dbReference type="SAM" id="Phobius"/>
    </source>
</evidence>
<feature type="region of interest" description="Disordered" evidence="1">
    <location>
        <begin position="80"/>
        <end position="101"/>
    </location>
</feature>
<dbReference type="InterPro" id="IPR011723">
    <property type="entry name" value="Znf/thioredoxin_put"/>
</dbReference>
<dbReference type="NCBIfam" id="TIGR02098">
    <property type="entry name" value="MJ0042_CXXC"/>
    <property type="match status" value="1"/>
</dbReference>
<evidence type="ECO:0000313" key="4">
    <source>
        <dbReference type="EMBL" id="MBI4923752.1"/>
    </source>
</evidence>
<evidence type="ECO:0000256" key="1">
    <source>
        <dbReference type="SAM" id="MobiDB-lite"/>
    </source>
</evidence>
<feature type="transmembrane region" description="Helical" evidence="2">
    <location>
        <begin position="179"/>
        <end position="201"/>
    </location>
</feature>
<accession>A0A933P0L4</accession>
<proteinExistence type="predicted"/>
<evidence type="ECO:0000259" key="3">
    <source>
        <dbReference type="Pfam" id="PF13717"/>
    </source>
</evidence>
<gene>
    <name evidence="4" type="ORF">HY834_18600</name>
</gene>
<dbReference type="EMBL" id="JACRAF010000061">
    <property type="protein sequence ID" value="MBI4923752.1"/>
    <property type="molecule type" value="Genomic_DNA"/>
</dbReference>
<evidence type="ECO:0000313" key="5">
    <source>
        <dbReference type="Proteomes" id="UP000782610"/>
    </source>
</evidence>
<name>A0A933P0L4_9HYPH</name>
<dbReference type="Pfam" id="PF13717">
    <property type="entry name" value="Zn_ribbon_4"/>
    <property type="match status" value="1"/>
</dbReference>
<dbReference type="Proteomes" id="UP000782610">
    <property type="component" value="Unassembled WGS sequence"/>
</dbReference>
<dbReference type="AlphaFoldDB" id="A0A933P0L4"/>
<protein>
    <submittedName>
        <fullName evidence="4">Zinc-ribbon domain-containing protein</fullName>
    </submittedName>
</protein>
<organism evidence="4 5">
    <name type="scientific">Devosia nanyangense</name>
    <dbReference type="NCBI Taxonomy" id="1228055"/>
    <lineage>
        <taxon>Bacteria</taxon>
        <taxon>Pseudomonadati</taxon>
        <taxon>Pseudomonadota</taxon>
        <taxon>Alphaproteobacteria</taxon>
        <taxon>Hyphomicrobiales</taxon>
        <taxon>Devosiaceae</taxon>
        <taxon>Devosia</taxon>
    </lineage>
</organism>
<keyword evidence="2" id="KW-1133">Transmembrane helix</keyword>
<feature type="transmembrane region" description="Helical" evidence="2">
    <location>
        <begin position="153"/>
        <end position="173"/>
    </location>
</feature>
<feature type="domain" description="Zinc finger/thioredoxin putative" evidence="3">
    <location>
        <begin position="11"/>
        <end position="43"/>
    </location>
</feature>
<sequence length="300" mass="31836">MSSPDLATAVIACPNCGTRYQVPRATLGATGREVQCAQCGKSWHAEADAPVPMSAPAQNDDDVLFSAAEEAALDTAFEAEAEAVEPAPEAPAPPSHDPERERTLAEIRAAIAPKPKSVAAMDPALLTENRRAAFDRRQAHITRRLPMARFRRTARLGALVALLSVLLLGYSLRTDIVRLFPALAGLYGALGLPVNVIGLAFEDPKTLTSFRDGKNVMLITARIRSVAGQAVPVPPVLVSLLDANGTPLYEWTVTPRAIEMDPGEVFDFSTEVNTPPEGAVTVRLSFTTARGSAAASAETS</sequence>